<dbReference type="InterPro" id="IPR017941">
    <property type="entry name" value="Rieske_2Fe-2S"/>
</dbReference>
<dbReference type="AlphaFoldDB" id="A0A378SYC9"/>
<dbReference type="Gene3D" id="2.102.10.10">
    <property type="entry name" value="Rieske [2Fe-2S] iron-sulphur domain"/>
    <property type="match status" value="1"/>
</dbReference>
<reference evidence="12 13" key="1">
    <citation type="submission" date="2018-06" db="EMBL/GenBank/DDBJ databases">
        <authorList>
            <consortium name="Pathogen Informatics"/>
            <person name="Doyle S."/>
        </authorList>
    </citation>
    <scope>NUCLEOTIDE SEQUENCE [LARGE SCALE GENOMIC DNA]</scope>
    <source>
        <strain evidence="12 13">NCTC4524</strain>
    </source>
</reference>
<evidence type="ECO:0000256" key="9">
    <source>
        <dbReference type="ARBA" id="ARBA00030944"/>
    </source>
</evidence>
<protein>
    <recommendedName>
        <fullName evidence="9">Rieske-type oxygenase</fullName>
    </recommendedName>
</protein>
<evidence type="ECO:0000256" key="10">
    <source>
        <dbReference type="ARBA" id="ARBA00046982"/>
    </source>
</evidence>
<evidence type="ECO:0000259" key="11">
    <source>
        <dbReference type="PROSITE" id="PS51296"/>
    </source>
</evidence>
<keyword evidence="3" id="KW-0479">Metal-binding</keyword>
<dbReference type="SUPFAM" id="SSF50022">
    <property type="entry name" value="ISP domain"/>
    <property type="match status" value="1"/>
</dbReference>
<evidence type="ECO:0000256" key="5">
    <source>
        <dbReference type="ARBA" id="ARBA00023002"/>
    </source>
</evidence>
<dbReference type="GO" id="GO:0051537">
    <property type="term" value="F:2 iron, 2 sulfur cluster binding"/>
    <property type="evidence" value="ECO:0007669"/>
    <property type="project" value="UniProtKB-KW"/>
</dbReference>
<organism evidence="12 13">
    <name type="scientific">Mycolicibacterium senegalense</name>
    <dbReference type="NCBI Taxonomy" id="1796"/>
    <lineage>
        <taxon>Bacteria</taxon>
        <taxon>Bacillati</taxon>
        <taxon>Actinomycetota</taxon>
        <taxon>Actinomycetes</taxon>
        <taxon>Mycobacteriales</taxon>
        <taxon>Mycobacteriaceae</taxon>
        <taxon>Mycolicibacterium</taxon>
    </lineage>
</organism>
<dbReference type="CDD" id="cd03531">
    <property type="entry name" value="Rieske_RO_Alpha_KSH"/>
    <property type="match status" value="1"/>
</dbReference>
<evidence type="ECO:0000256" key="8">
    <source>
        <dbReference type="ARBA" id="ARBA00023221"/>
    </source>
</evidence>
<keyword evidence="12" id="KW-0223">Dioxygenase</keyword>
<dbReference type="RefSeq" id="WP_036393339.1">
    <property type="nucleotide sequence ID" value="NZ_CP081000.1"/>
</dbReference>
<dbReference type="InterPro" id="IPR045605">
    <property type="entry name" value="KshA-like_C"/>
</dbReference>
<evidence type="ECO:0000256" key="2">
    <source>
        <dbReference type="ARBA" id="ARBA00022714"/>
    </source>
</evidence>
<dbReference type="GO" id="GO:0046872">
    <property type="term" value="F:metal ion binding"/>
    <property type="evidence" value="ECO:0007669"/>
    <property type="project" value="UniProtKB-KW"/>
</dbReference>
<keyword evidence="8" id="KW-0443">Lipid metabolism</keyword>
<feature type="domain" description="Rieske" evidence="11">
    <location>
        <begin position="20"/>
        <end position="122"/>
    </location>
</feature>
<dbReference type="GO" id="GO:0008203">
    <property type="term" value="P:cholesterol metabolic process"/>
    <property type="evidence" value="ECO:0007669"/>
    <property type="project" value="InterPro"/>
</dbReference>
<dbReference type="Proteomes" id="UP000254945">
    <property type="component" value="Unassembled WGS sequence"/>
</dbReference>
<dbReference type="PROSITE" id="PS51296">
    <property type="entry name" value="RIESKE"/>
    <property type="match status" value="1"/>
</dbReference>
<evidence type="ECO:0000256" key="7">
    <source>
        <dbReference type="ARBA" id="ARBA00023014"/>
    </source>
</evidence>
<dbReference type="GO" id="GO:0016042">
    <property type="term" value="P:lipid catabolic process"/>
    <property type="evidence" value="ECO:0007669"/>
    <property type="project" value="UniProtKB-KW"/>
</dbReference>
<evidence type="ECO:0000256" key="4">
    <source>
        <dbReference type="ARBA" id="ARBA00022963"/>
    </source>
</evidence>
<dbReference type="Pfam" id="PF00355">
    <property type="entry name" value="Rieske"/>
    <property type="match status" value="1"/>
</dbReference>
<keyword evidence="6" id="KW-0408">Iron</keyword>
<dbReference type="EMBL" id="UGQQ01000001">
    <property type="protein sequence ID" value="STZ53608.1"/>
    <property type="molecule type" value="Genomic_DNA"/>
</dbReference>
<dbReference type="PANTHER" id="PTHR21266">
    <property type="entry name" value="IRON-SULFUR DOMAIN CONTAINING PROTEIN"/>
    <property type="match status" value="1"/>
</dbReference>
<dbReference type="GO" id="GO:0051213">
    <property type="term" value="F:dioxygenase activity"/>
    <property type="evidence" value="ECO:0007669"/>
    <property type="project" value="UniProtKB-KW"/>
</dbReference>
<dbReference type="GO" id="GO:0016705">
    <property type="term" value="F:oxidoreductase activity, acting on paired donors, with incorporation or reduction of molecular oxygen"/>
    <property type="evidence" value="ECO:0007669"/>
    <property type="project" value="UniProtKB-ARBA"/>
</dbReference>
<keyword evidence="4" id="KW-0442">Lipid degradation</keyword>
<name>A0A378SYC9_9MYCO</name>
<keyword evidence="5 12" id="KW-0560">Oxidoreductase</keyword>
<gene>
    <name evidence="12" type="primary">kshA_2</name>
    <name evidence="12" type="ORF">NCTC4524_01227</name>
</gene>
<keyword evidence="7" id="KW-0411">Iron-sulfur</keyword>
<dbReference type="Pfam" id="PF19298">
    <property type="entry name" value="KshA_C"/>
    <property type="match status" value="1"/>
</dbReference>
<dbReference type="InterPro" id="IPR036922">
    <property type="entry name" value="Rieske_2Fe-2S_sf"/>
</dbReference>
<comment type="subunit">
    <text evidence="10">Homotrimer. The two-component system 3-ketosteroid-9-alpha-monooxygenase is composed of an oxygenase component KshA and a reductase component KshB.</text>
</comment>
<sequence length="380" mass="43029">MDSVRDIETGALPTRYARGWHCLGLEDSFRDGKPHAVEAFGTRLVVFEDGSGRLRVLDAYCRHMGGDLSRGSIKGDTVACPFHDWRWRGDGRCALVPYAKRTPRLARTRAWITCQENGFLYLWHDHEGNPPPDTVAIPSLEAAYSEEWTDWTTKQWRIDNSHSREIVDNLADTAHFFYVHDGFPTTFKNVFEGHVARQFLINRGRADTNLGPEFGKSILKVESSYYGPAYVVTHLHNDLGGYRTEAVLIAFHYPVDQNSFMLQNAVSVRKPTGLDPETTARLASLVAEGVTAGFEQDVEIFLHKAKIDNPLLCDEDGPIYQLRRWYEQFYVDVADVTSDMTAHVEFELDTEYPVSVWSREVEDNLARQSSITTTASVLSS</sequence>
<keyword evidence="2" id="KW-0001">2Fe-2S</keyword>
<dbReference type="GO" id="GO:0004497">
    <property type="term" value="F:monooxygenase activity"/>
    <property type="evidence" value="ECO:0007669"/>
    <property type="project" value="UniProtKB-ARBA"/>
</dbReference>
<evidence type="ECO:0000256" key="3">
    <source>
        <dbReference type="ARBA" id="ARBA00022723"/>
    </source>
</evidence>
<dbReference type="SUPFAM" id="SSF55961">
    <property type="entry name" value="Bet v1-like"/>
    <property type="match status" value="1"/>
</dbReference>
<evidence type="ECO:0000256" key="1">
    <source>
        <dbReference type="ARBA" id="ARBA00001962"/>
    </source>
</evidence>
<dbReference type="Gene3D" id="3.90.380.10">
    <property type="entry name" value="Naphthalene 1,2-dioxygenase Alpha Subunit, Chain A, domain 1"/>
    <property type="match status" value="1"/>
</dbReference>
<dbReference type="InterPro" id="IPR050584">
    <property type="entry name" value="Cholesterol_7-desaturase"/>
</dbReference>
<evidence type="ECO:0000256" key="6">
    <source>
        <dbReference type="ARBA" id="ARBA00023004"/>
    </source>
</evidence>
<proteinExistence type="predicted"/>
<keyword evidence="8" id="KW-0753">Steroid metabolism</keyword>
<comment type="cofactor">
    <cofactor evidence="1">
        <name>Fe cation</name>
        <dbReference type="ChEBI" id="CHEBI:24875"/>
    </cofactor>
</comment>
<evidence type="ECO:0000313" key="12">
    <source>
        <dbReference type="EMBL" id="STZ53608.1"/>
    </source>
</evidence>
<accession>A0A378SYC9</accession>
<evidence type="ECO:0000313" key="13">
    <source>
        <dbReference type="Proteomes" id="UP000254945"/>
    </source>
</evidence>
<dbReference type="PANTHER" id="PTHR21266:SF60">
    <property type="entry name" value="3-KETOSTEROID-9-ALPHA-MONOOXYGENASE, OXYGENASE COMPONENT"/>
    <property type="match status" value="1"/>
</dbReference>